<evidence type="ECO:0000313" key="5">
    <source>
        <dbReference type="Proteomes" id="UP001182455"/>
    </source>
</evidence>
<protein>
    <submittedName>
        <fullName evidence="4">Homing endonuclease</fullName>
    </submittedName>
</protein>
<dbReference type="SUPFAM" id="SSF82771">
    <property type="entry name" value="GIY-YIG endonuclease"/>
    <property type="match status" value="1"/>
</dbReference>
<keyword evidence="4" id="KW-0540">Nuclease</keyword>
<dbReference type="CDD" id="cd10444">
    <property type="entry name" value="GIY-YIG_SegABCDEFG"/>
    <property type="match status" value="1"/>
</dbReference>
<organism evidence="4 5">
    <name type="scientific">Ralstonia phage BOESR1</name>
    <dbReference type="NCBI Taxonomy" id="3034917"/>
    <lineage>
        <taxon>Viruses</taxon>
        <taxon>Duplodnaviria</taxon>
        <taxon>Heunggongvirae</taxon>
        <taxon>Uroviricota</taxon>
        <taxon>Caudoviricetes</taxon>
        <taxon>Autographivirales</taxon>
        <taxon>Autographivirales incertae sedis</taxon>
        <taxon>Boesrvirus</taxon>
        <taxon>Boesrvirus BOESR1</taxon>
    </lineage>
</organism>
<keyword evidence="2" id="KW-0460">Magnesium</keyword>
<dbReference type="InterPro" id="IPR035901">
    <property type="entry name" value="GIY-YIG_endonuc_sf"/>
</dbReference>
<dbReference type="GO" id="GO:0004519">
    <property type="term" value="F:endonuclease activity"/>
    <property type="evidence" value="ECO:0007669"/>
    <property type="project" value="UniProtKB-KW"/>
</dbReference>
<evidence type="ECO:0000256" key="2">
    <source>
        <dbReference type="ARBA" id="ARBA00022842"/>
    </source>
</evidence>
<keyword evidence="4" id="KW-0378">Hydrolase</keyword>
<dbReference type="InterPro" id="IPR000305">
    <property type="entry name" value="GIY-YIG_endonuc"/>
</dbReference>
<feature type="domain" description="GIY-YIG" evidence="3">
    <location>
        <begin position="6"/>
        <end position="92"/>
    </location>
</feature>
<proteinExistence type="predicted"/>
<sequence length="169" mass="18979">MDKYKHHVIYKTTNMVNGKIYVGLHSTNKLEDGYLGSGWAIKSAISKYGRENFSREILLVLDSRTEARNIESILVDASFVSRPDTDNLQPGGMGVEDQWGEKNPAYGKPAHNRKQVVATHKDGRVFRADSINELQGIIGIDRANIRTLIKKKIVGRRGWKVETVGEDIV</sequence>
<evidence type="ECO:0000259" key="3">
    <source>
        <dbReference type="SMART" id="SM00465"/>
    </source>
</evidence>
<comment type="cofactor">
    <cofactor evidence="1">
        <name>Mg(2+)</name>
        <dbReference type="ChEBI" id="CHEBI:18420"/>
    </cofactor>
</comment>
<dbReference type="EMBL" id="OR367448">
    <property type="protein sequence ID" value="WEM05545.1"/>
    <property type="molecule type" value="Genomic_DNA"/>
</dbReference>
<dbReference type="Gene3D" id="3.40.1440.10">
    <property type="entry name" value="GIY-YIG endonuclease"/>
    <property type="match status" value="1"/>
</dbReference>
<keyword evidence="4" id="KW-0255">Endonuclease</keyword>
<evidence type="ECO:0000313" key="4">
    <source>
        <dbReference type="EMBL" id="WEM05545.1"/>
    </source>
</evidence>
<keyword evidence="5" id="KW-1185">Reference proteome</keyword>
<accession>A0AA49IEL6</accession>
<evidence type="ECO:0000256" key="1">
    <source>
        <dbReference type="ARBA" id="ARBA00001946"/>
    </source>
</evidence>
<gene>
    <name evidence="4" type="ORF">HIBIKMCM_00003</name>
</gene>
<name>A0AA49IEL6_9CAUD</name>
<reference evidence="4" key="1">
    <citation type="submission" date="2023-07" db="EMBL/GenBank/DDBJ databases">
        <title>First report of Ralstonia pseudosolanacearum infecting Boesenbergia rotunda from Thailand.</title>
        <authorList>
            <person name="Carroll S."/>
            <person name="McGreig S."/>
            <person name="Bryning A."/>
            <person name="Vicente J.G."/>
            <person name="Aspin A."/>
        </authorList>
    </citation>
    <scope>NUCLEOTIDE SEQUENCE</scope>
</reference>
<dbReference type="SMART" id="SM00465">
    <property type="entry name" value="GIYc"/>
    <property type="match status" value="1"/>
</dbReference>
<dbReference type="Proteomes" id="UP001182455">
    <property type="component" value="Segment"/>
</dbReference>